<feature type="compositionally biased region" description="Basic and acidic residues" evidence="1">
    <location>
        <begin position="423"/>
        <end position="434"/>
    </location>
</feature>
<keyword evidence="3" id="KW-1185">Reference proteome</keyword>
<evidence type="ECO:0000313" key="3">
    <source>
        <dbReference type="Proteomes" id="UP001177023"/>
    </source>
</evidence>
<comment type="caution">
    <text evidence="2">The sequence shown here is derived from an EMBL/GenBank/DDBJ whole genome shotgun (WGS) entry which is preliminary data.</text>
</comment>
<dbReference type="Proteomes" id="UP001177023">
    <property type="component" value="Unassembled WGS sequence"/>
</dbReference>
<sequence length="881" mass="99979">MDNNIKVDEDDPMALFAAIAAEADAIEVDELPEEERPRWTDASQCLYRPPDTKKAKKRPTLQEAVRAVRLQLDKDGQQALIAKLDDPEASDEIDKWMAGFEDVRFTHNVAPFLRKRAAELAPDVEQHSIWHDLSGCIWNMAKFIIAEQVNFSDEDCGLVARELAAHRFAAARRQNDRFAQRYLASAPRIELPADDDGAEDEEQVLAVQWITDCTHRMRIQDLSAELGCTVEQAEEWMSRSQGTCSGRSSPLRTEEDDYDPSALVGYSDEEDEAEEHEDGLDVHGYPGRTAFGVAKQVTPAKSPEPAAVVAVVEQQPSSSPAAVTVTKEVTLEKSPRPDPAAIVVAAEQQHPPSASPIIAVKSEPVDVDTTPVPVALAASSTIITVKAEPVEQFEAPSPPGPPIDIKPDIKHEIGEGRKKKKMEKQPKQPKRVKEAAAALRAGPSWNPRRRPPRRTPLNGYLTADHFSRRGRASPEIRQLLHAERDKWRVTFGDDERYRVKLYTPRFGFDSGSLVYGDDRDQLSLLQDTGHTYYARIFGIQMREMFGDMRRKGGDKDRKAIGDAHGGPSVPERKVYKFAGDSKTLMRVPVSYASAAHISRAQPTQPWHPAALAEEFATEAWSFERLDKVDAGHVTDEEQRKILVDGWRGTRRCNIRRTAIITDHQTLHFWNDDTLATVVNTVRGPGDFQLLLDGYRKANAKYHPHVPSAVVFVFNPATVFDLDGYNWEANKRPSEKRQEPFEELTKMCLALRSELLEQLDRAEREGHRMRVQRDQLRFFFTTIPEARHAVRVFEVFNDKLRDWAHRNSREYPELRVLDWAKYVKEEAYRANKQGDKRNKKQPANNPYPHGSVAAYYWAFKELYLEKVVKQPRRERNAQLDDD</sequence>
<dbReference type="AlphaFoldDB" id="A0AA36C7F3"/>
<protein>
    <submittedName>
        <fullName evidence="2">Uncharacterized protein</fullName>
    </submittedName>
</protein>
<name>A0AA36C7F3_9BILA</name>
<evidence type="ECO:0000313" key="2">
    <source>
        <dbReference type="EMBL" id="CAJ0561559.1"/>
    </source>
</evidence>
<feature type="region of interest" description="Disordered" evidence="1">
    <location>
        <begin position="238"/>
        <end position="260"/>
    </location>
</feature>
<feature type="region of interest" description="Disordered" evidence="1">
    <location>
        <begin position="414"/>
        <end position="460"/>
    </location>
</feature>
<evidence type="ECO:0000256" key="1">
    <source>
        <dbReference type="SAM" id="MobiDB-lite"/>
    </source>
</evidence>
<feature type="non-terminal residue" evidence="2">
    <location>
        <position position="1"/>
    </location>
</feature>
<organism evidence="2 3">
    <name type="scientific">Mesorhabditis spiculigera</name>
    <dbReference type="NCBI Taxonomy" id="96644"/>
    <lineage>
        <taxon>Eukaryota</taxon>
        <taxon>Metazoa</taxon>
        <taxon>Ecdysozoa</taxon>
        <taxon>Nematoda</taxon>
        <taxon>Chromadorea</taxon>
        <taxon>Rhabditida</taxon>
        <taxon>Rhabditina</taxon>
        <taxon>Rhabditomorpha</taxon>
        <taxon>Rhabditoidea</taxon>
        <taxon>Rhabditidae</taxon>
        <taxon>Mesorhabditinae</taxon>
        <taxon>Mesorhabditis</taxon>
    </lineage>
</organism>
<gene>
    <name evidence="2" type="ORF">MSPICULIGERA_LOCUS1870</name>
</gene>
<accession>A0AA36C7F3</accession>
<reference evidence="2" key="1">
    <citation type="submission" date="2023-06" db="EMBL/GenBank/DDBJ databases">
        <authorList>
            <person name="Delattre M."/>
        </authorList>
    </citation>
    <scope>NUCLEOTIDE SEQUENCE</scope>
    <source>
        <strain evidence="2">AF72</strain>
    </source>
</reference>
<feature type="region of interest" description="Disordered" evidence="1">
    <location>
        <begin position="32"/>
        <end position="59"/>
    </location>
</feature>
<dbReference type="EMBL" id="CATQJA010000562">
    <property type="protein sequence ID" value="CAJ0561559.1"/>
    <property type="molecule type" value="Genomic_DNA"/>
</dbReference>
<feature type="compositionally biased region" description="Polar residues" evidence="1">
    <location>
        <begin position="238"/>
        <end position="251"/>
    </location>
</feature>
<proteinExistence type="predicted"/>